<evidence type="ECO:0000256" key="7">
    <source>
        <dbReference type="ARBA" id="ARBA00023288"/>
    </source>
</evidence>
<evidence type="ECO:0000256" key="10">
    <source>
        <dbReference type="RuleBase" id="RU079119"/>
    </source>
</evidence>
<evidence type="ECO:0000313" key="12">
    <source>
        <dbReference type="EMBL" id="KAE9408860.1"/>
    </source>
</evidence>
<keyword evidence="7" id="KW-0449">Lipoprotein</keyword>
<keyword evidence="8 10" id="KW-0012">Acyltransferase</keyword>
<dbReference type="GO" id="GO:0019706">
    <property type="term" value="F:protein-cysteine S-palmitoyltransferase activity"/>
    <property type="evidence" value="ECO:0007669"/>
    <property type="project" value="UniProtKB-EC"/>
</dbReference>
<dbReference type="InterPro" id="IPR039859">
    <property type="entry name" value="PFA4/ZDH16/20/ERF2-like"/>
</dbReference>
<feature type="transmembrane region" description="Helical" evidence="10">
    <location>
        <begin position="180"/>
        <end position="207"/>
    </location>
</feature>
<evidence type="ECO:0000256" key="5">
    <source>
        <dbReference type="ARBA" id="ARBA00023136"/>
    </source>
</evidence>
<proteinExistence type="inferred from homology"/>
<dbReference type="OrthoDB" id="9909019at2759"/>
<comment type="catalytic activity">
    <reaction evidence="9 10">
        <text>L-cysteinyl-[protein] + hexadecanoyl-CoA = S-hexadecanoyl-L-cysteinyl-[protein] + CoA</text>
        <dbReference type="Rhea" id="RHEA:36683"/>
        <dbReference type="Rhea" id="RHEA-COMP:10131"/>
        <dbReference type="Rhea" id="RHEA-COMP:11032"/>
        <dbReference type="ChEBI" id="CHEBI:29950"/>
        <dbReference type="ChEBI" id="CHEBI:57287"/>
        <dbReference type="ChEBI" id="CHEBI:57379"/>
        <dbReference type="ChEBI" id="CHEBI:74151"/>
        <dbReference type="EC" id="2.3.1.225"/>
    </reaction>
</comment>
<dbReference type="InterPro" id="IPR001594">
    <property type="entry name" value="Palmitoyltrfase_DHHC"/>
</dbReference>
<keyword evidence="6" id="KW-0564">Palmitate</keyword>
<keyword evidence="5 10" id="KW-0472">Membrane</keyword>
<sequence length="364" mass="41507">MPARPPPLLTFTEPPNAITQIFTPTSYDEDKPNRRWYHNLPLYGVVVLLLAPHPSLLFILINHYLVVLKTPIKFTVHILCVYALTFMMFSSLIVLVARDPGPVTFDEPLNDHDDNEEVGLTEALMSPDDFSAPGKWCRSCWAPKPERTHHCSFCGRCVLKMDHHCPWLGNRCIGHRTYPAFLHFLFCITLLAIYVAAVCANALYFAFKNPYTIDEFTPIHEILLTFAGITFSLVIGSFFIYHLYLVSTNQTTIENITPFLLLRHLPVLPSTEASRLSDPPLEHELSYRQRRLVKDAHGYIRLYDVGFKKNWTQVLGWKRPYGLAYRVLCGGSSTGDGKSFPRAANSEELLVRLARELVIQDKDV</sequence>
<dbReference type="Pfam" id="PF01529">
    <property type="entry name" value="DHHC"/>
    <property type="match status" value="1"/>
</dbReference>
<comment type="domain">
    <text evidence="10">The DHHC domain is required for palmitoyltransferase activity.</text>
</comment>
<evidence type="ECO:0000256" key="2">
    <source>
        <dbReference type="ARBA" id="ARBA00022679"/>
    </source>
</evidence>
<feature type="transmembrane region" description="Helical" evidence="10">
    <location>
        <begin position="219"/>
        <end position="244"/>
    </location>
</feature>
<organism evidence="12 13">
    <name type="scientific">Gymnopus androsaceus JB14</name>
    <dbReference type="NCBI Taxonomy" id="1447944"/>
    <lineage>
        <taxon>Eukaryota</taxon>
        <taxon>Fungi</taxon>
        <taxon>Dikarya</taxon>
        <taxon>Basidiomycota</taxon>
        <taxon>Agaricomycotina</taxon>
        <taxon>Agaricomycetes</taxon>
        <taxon>Agaricomycetidae</taxon>
        <taxon>Agaricales</taxon>
        <taxon>Marasmiineae</taxon>
        <taxon>Omphalotaceae</taxon>
        <taxon>Gymnopus</taxon>
    </lineage>
</organism>
<evidence type="ECO:0000256" key="4">
    <source>
        <dbReference type="ARBA" id="ARBA00022989"/>
    </source>
</evidence>
<comment type="similarity">
    <text evidence="10">Belongs to the DHHC palmitoyltransferase family.</text>
</comment>
<dbReference type="Proteomes" id="UP000799118">
    <property type="component" value="Unassembled WGS sequence"/>
</dbReference>
<protein>
    <recommendedName>
        <fullName evidence="10">Palmitoyltransferase</fullName>
        <ecNumber evidence="10">2.3.1.225</ecNumber>
    </recommendedName>
</protein>
<evidence type="ECO:0000256" key="3">
    <source>
        <dbReference type="ARBA" id="ARBA00022692"/>
    </source>
</evidence>
<evidence type="ECO:0000256" key="9">
    <source>
        <dbReference type="ARBA" id="ARBA00048048"/>
    </source>
</evidence>
<feature type="transmembrane region" description="Helical" evidence="10">
    <location>
        <begin position="74"/>
        <end position="97"/>
    </location>
</feature>
<feature type="transmembrane region" description="Helical" evidence="10">
    <location>
        <begin position="40"/>
        <end position="62"/>
    </location>
</feature>
<dbReference type="EMBL" id="ML769389">
    <property type="protein sequence ID" value="KAE9408860.1"/>
    <property type="molecule type" value="Genomic_DNA"/>
</dbReference>
<reference evidence="12" key="1">
    <citation type="journal article" date="2019" name="Environ. Microbiol.">
        <title>Fungal ecological strategies reflected in gene transcription - a case study of two litter decomposers.</title>
        <authorList>
            <person name="Barbi F."/>
            <person name="Kohler A."/>
            <person name="Barry K."/>
            <person name="Baskaran P."/>
            <person name="Daum C."/>
            <person name="Fauchery L."/>
            <person name="Ihrmark K."/>
            <person name="Kuo A."/>
            <person name="LaButti K."/>
            <person name="Lipzen A."/>
            <person name="Morin E."/>
            <person name="Grigoriev I.V."/>
            <person name="Henrissat B."/>
            <person name="Lindahl B."/>
            <person name="Martin F."/>
        </authorList>
    </citation>
    <scope>NUCLEOTIDE SEQUENCE</scope>
    <source>
        <strain evidence="12">JB14</strain>
    </source>
</reference>
<gene>
    <name evidence="12" type="ORF">BT96DRAFT_848913</name>
</gene>
<keyword evidence="2 10" id="KW-0808">Transferase</keyword>
<feature type="domain" description="Palmitoyltransferase DHHC" evidence="11">
    <location>
        <begin position="134"/>
        <end position="256"/>
    </location>
</feature>
<keyword evidence="4 10" id="KW-1133">Transmembrane helix</keyword>
<evidence type="ECO:0000313" key="13">
    <source>
        <dbReference type="Proteomes" id="UP000799118"/>
    </source>
</evidence>
<dbReference type="GO" id="GO:0016020">
    <property type="term" value="C:membrane"/>
    <property type="evidence" value="ECO:0007669"/>
    <property type="project" value="UniProtKB-SubCell"/>
</dbReference>
<dbReference type="PROSITE" id="PS50216">
    <property type="entry name" value="DHHC"/>
    <property type="match status" value="1"/>
</dbReference>
<dbReference type="PANTHER" id="PTHR12246">
    <property type="entry name" value="PALMITOYLTRANSFERASE ZDHHC16"/>
    <property type="match status" value="1"/>
</dbReference>
<evidence type="ECO:0000259" key="11">
    <source>
        <dbReference type="Pfam" id="PF01529"/>
    </source>
</evidence>
<keyword evidence="3 10" id="KW-0812">Transmembrane</keyword>
<dbReference type="AlphaFoldDB" id="A0A6A4IFV1"/>
<comment type="subcellular location">
    <subcellularLocation>
        <location evidence="1">Membrane</location>
        <topology evidence="1">Multi-pass membrane protein</topology>
    </subcellularLocation>
</comment>
<evidence type="ECO:0000256" key="8">
    <source>
        <dbReference type="ARBA" id="ARBA00023315"/>
    </source>
</evidence>
<dbReference type="EC" id="2.3.1.225" evidence="10"/>
<keyword evidence="13" id="KW-1185">Reference proteome</keyword>
<accession>A0A6A4IFV1</accession>
<evidence type="ECO:0000256" key="1">
    <source>
        <dbReference type="ARBA" id="ARBA00004141"/>
    </source>
</evidence>
<name>A0A6A4IFV1_9AGAR</name>
<evidence type="ECO:0000256" key="6">
    <source>
        <dbReference type="ARBA" id="ARBA00023139"/>
    </source>
</evidence>